<dbReference type="InterPro" id="IPR015890">
    <property type="entry name" value="Chorismate_C"/>
</dbReference>
<dbReference type="GO" id="GO:0009234">
    <property type="term" value="P:menaquinone biosynthetic process"/>
    <property type="evidence" value="ECO:0007669"/>
    <property type="project" value="UniProtKB-UniRule"/>
</dbReference>
<comment type="pathway">
    <text evidence="4">Quinol/quinone metabolism; 1,4-dihydroxy-2-naphthoate biosynthesis; 1,4-dihydroxy-2-naphthoate from chorismate: step 1/7.</text>
</comment>
<dbReference type="SUPFAM" id="SSF56322">
    <property type="entry name" value="ADC synthase"/>
    <property type="match status" value="1"/>
</dbReference>
<dbReference type="GO" id="GO:0008909">
    <property type="term" value="F:isochorismate synthase activity"/>
    <property type="evidence" value="ECO:0007669"/>
    <property type="project" value="UniProtKB-UniRule"/>
</dbReference>
<feature type="domain" description="Chorismate-utilising enzyme C-terminal" evidence="5">
    <location>
        <begin position="200"/>
        <end position="451"/>
    </location>
</feature>
<dbReference type="PANTHER" id="PTHR42839:SF1">
    <property type="entry name" value="ISOCHORISMATE SYNTHASE MENF"/>
    <property type="match status" value="1"/>
</dbReference>
<dbReference type="AlphaFoldDB" id="A0A494ZU98"/>
<evidence type="ECO:0000313" key="7">
    <source>
        <dbReference type="Proteomes" id="UP000269301"/>
    </source>
</evidence>
<comment type="pathway">
    <text evidence="4">Quinol/quinone metabolism; menaquinone biosynthesis.</text>
</comment>
<keyword evidence="7" id="KW-1185">Reference proteome</keyword>
<keyword evidence="4" id="KW-0460">Magnesium</keyword>
<comment type="similarity">
    <text evidence="2 4">Belongs to the isochorismate synthase family.</text>
</comment>
<evidence type="ECO:0000313" key="6">
    <source>
        <dbReference type="EMBL" id="RKQ29572.1"/>
    </source>
</evidence>
<organism evidence="6 7">
    <name type="scientific">Oceanobacillus halophilus</name>
    <dbReference type="NCBI Taxonomy" id="930130"/>
    <lineage>
        <taxon>Bacteria</taxon>
        <taxon>Bacillati</taxon>
        <taxon>Bacillota</taxon>
        <taxon>Bacilli</taxon>
        <taxon>Bacillales</taxon>
        <taxon>Bacillaceae</taxon>
        <taxon>Oceanobacillus</taxon>
    </lineage>
</organism>
<dbReference type="UniPathway" id="UPA01057">
    <property type="reaction ID" value="UER00163"/>
</dbReference>
<feature type="active site" description="Proton donor" evidence="4">
    <location>
        <position position="268"/>
    </location>
</feature>
<dbReference type="RefSeq" id="WP_121205866.1">
    <property type="nucleotide sequence ID" value="NZ_RBZP01000023.1"/>
</dbReference>
<sequence>MIEIKHRQVEELIEKAIQKISKDEEYRLVSITNKIENFDALQFFEGAKHIEKSRTFWTNSDKDFYLVGIGQVYEILAEESRFTGTKKAWRDILSKALIYNPYESPGTGIVALGGMAFDPKKEPSAIWSNYKQSHFTIPEFLLSVNKDDCYFTVNIQVRKDDLPTQLANEIERVERILFAHSELEIQDLTIQFKNEIAPFEWKNTVKKATEEICQGKAEKIVLAREIRLKFNERASITSVLRKLLETQPNSYIFAFEKGNDCFIGATPERLVKREKEHLLSTCLAGTAPRGKTAEEDKQIGKELLHDPKNRKEHDFVVQMIKQAMEDYCTDLEVPNNPVIYPLRNLQHLYTPVTATLKQGYSIFDIIENLHPTPALGGTPTEESLAFIREHEHMDRGWYGAPIGWLDSNQNGEFAVAIRSALVQGEEASLFAGCGVVKDSDPEAEYEETNIKFLPMLSVLGGQ</sequence>
<evidence type="ECO:0000259" key="5">
    <source>
        <dbReference type="Pfam" id="PF00425"/>
    </source>
</evidence>
<keyword evidence="4" id="KW-0479">Metal-binding</keyword>
<comment type="caution">
    <text evidence="6">The sequence shown here is derived from an EMBL/GenBank/DDBJ whole genome shotgun (WGS) entry which is preliminary data.</text>
</comment>
<name>A0A494ZU98_9BACI</name>
<dbReference type="InterPro" id="IPR005801">
    <property type="entry name" value="ADC_synthase"/>
</dbReference>
<dbReference type="Proteomes" id="UP000269301">
    <property type="component" value="Unassembled WGS sequence"/>
</dbReference>
<accession>A0A494ZU98</accession>
<protein>
    <recommendedName>
        <fullName evidence="4">Isochorismate synthase MenF</fullName>
        <ecNumber evidence="4">5.4.4.2</ecNumber>
    </recommendedName>
    <alternativeName>
        <fullName evidence="4">Isochorismate mutase</fullName>
    </alternativeName>
</protein>
<dbReference type="EC" id="5.4.4.2" evidence="4"/>
<evidence type="ECO:0000256" key="4">
    <source>
        <dbReference type="HAMAP-Rule" id="MF_01935"/>
    </source>
</evidence>
<dbReference type="InterPro" id="IPR004561">
    <property type="entry name" value="IsoChor_synthase"/>
</dbReference>
<comment type="cofactor">
    <cofactor evidence="4">
        <name>Mg(2+)</name>
        <dbReference type="ChEBI" id="CHEBI:18420"/>
    </cofactor>
</comment>
<feature type="binding site" evidence="4">
    <location>
        <position position="312"/>
    </location>
    <ligand>
        <name>Mg(2+)</name>
        <dbReference type="ChEBI" id="CHEBI:18420"/>
    </ligand>
</feature>
<dbReference type="UniPathway" id="UPA00079"/>
<comment type="function">
    <text evidence="4">Catalyzes the conversion of chorismate to isochorismate.</text>
</comment>
<feature type="active site" description="Proton acceptor" evidence="4">
    <location>
        <position position="219"/>
    </location>
</feature>
<dbReference type="GO" id="GO:0000287">
    <property type="term" value="F:magnesium ion binding"/>
    <property type="evidence" value="ECO:0007669"/>
    <property type="project" value="UniProtKB-UniRule"/>
</dbReference>
<dbReference type="NCBIfam" id="TIGR00543">
    <property type="entry name" value="isochor_syn"/>
    <property type="match status" value="1"/>
</dbReference>
<evidence type="ECO:0000256" key="2">
    <source>
        <dbReference type="ARBA" id="ARBA00005297"/>
    </source>
</evidence>
<keyword evidence="4" id="KW-0474">Menaquinone biosynthesis</keyword>
<evidence type="ECO:0000256" key="3">
    <source>
        <dbReference type="ARBA" id="ARBA00023235"/>
    </source>
</evidence>
<dbReference type="HAMAP" id="MF_01935">
    <property type="entry name" value="MenF"/>
    <property type="match status" value="1"/>
</dbReference>
<evidence type="ECO:0000256" key="1">
    <source>
        <dbReference type="ARBA" id="ARBA00000799"/>
    </source>
</evidence>
<dbReference type="PANTHER" id="PTHR42839">
    <property type="entry name" value="ISOCHORISMATE SYNTHASE ENTC"/>
    <property type="match status" value="1"/>
</dbReference>
<gene>
    <name evidence="4" type="primary">menF</name>
    <name evidence="6" type="ORF">D8M06_17420</name>
</gene>
<feature type="binding site" evidence="4">
    <location>
        <position position="447"/>
    </location>
    <ligand>
        <name>Mg(2+)</name>
        <dbReference type="ChEBI" id="CHEBI:18420"/>
    </ligand>
</feature>
<proteinExistence type="inferred from homology"/>
<dbReference type="Pfam" id="PF00425">
    <property type="entry name" value="Chorismate_bind"/>
    <property type="match status" value="1"/>
</dbReference>
<dbReference type="EMBL" id="RBZP01000023">
    <property type="protein sequence ID" value="RKQ29572.1"/>
    <property type="molecule type" value="Genomic_DNA"/>
</dbReference>
<dbReference type="Gene3D" id="3.60.120.10">
    <property type="entry name" value="Anthranilate synthase"/>
    <property type="match status" value="1"/>
</dbReference>
<reference evidence="6 7" key="1">
    <citation type="journal article" date="2016" name="Int. J. Syst. Evol. Microbiol.">
        <title>Oceanobacillus halophilus sp. nov., a novel moderately halophilic bacterium from a hypersaline lake.</title>
        <authorList>
            <person name="Amoozegar M.A."/>
            <person name="Bagheri M."/>
            <person name="Makhdoumi A."/>
            <person name="Nikou M.M."/>
            <person name="Fazeli S.A.S."/>
            <person name="Schumann P."/>
            <person name="Sproer C."/>
            <person name="Sanchez-Porro C."/>
            <person name="Ventosa A."/>
        </authorList>
    </citation>
    <scope>NUCLEOTIDE SEQUENCE [LARGE SCALE GENOMIC DNA]</scope>
    <source>
        <strain evidence="6 7">DSM 23996</strain>
    </source>
</reference>
<dbReference type="GO" id="GO:0009697">
    <property type="term" value="P:salicylic acid biosynthetic process"/>
    <property type="evidence" value="ECO:0007669"/>
    <property type="project" value="TreeGrafter"/>
</dbReference>
<dbReference type="OrthoDB" id="9803598at2"/>
<comment type="catalytic activity">
    <reaction evidence="1 4">
        <text>chorismate = isochorismate</text>
        <dbReference type="Rhea" id="RHEA:18985"/>
        <dbReference type="ChEBI" id="CHEBI:29748"/>
        <dbReference type="ChEBI" id="CHEBI:29780"/>
        <dbReference type="EC" id="5.4.4.2"/>
    </reaction>
</comment>
<keyword evidence="3 4" id="KW-0413">Isomerase</keyword>
<dbReference type="InterPro" id="IPR034681">
    <property type="entry name" value="MenF"/>
</dbReference>